<dbReference type="Pfam" id="PF05239">
    <property type="entry name" value="PRC"/>
    <property type="match status" value="1"/>
</dbReference>
<evidence type="ECO:0000256" key="5">
    <source>
        <dbReference type="HAMAP-Rule" id="MF_00014"/>
    </source>
</evidence>
<dbReference type="EMBL" id="CP014160">
    <property type="protein sequence ID" value="AMB93558.1"/>
    <property type="molecule type" value="Genomic_DNA"/>
</dbReference>
<evidence type="ECO:0000256" key="3">
    <source>
        <dbReference type="ARBA" id="ARBA00022552"/>
    </source>
</evidence>
<organism evidence="8 10">
    <name type="scientific">Aerococcus sanguinicola</name>
    <dbReference type="NCBI Taxonomy" id="119206"/>
    <lineage>
        <taxon>Bacteria</taxon>
        <taxon>Bacillati</taxon>
        <taxon>Bacillota</taxon>
        <taxon>Bacilli</taxon>
        <taxon>Lactobacillales</taxon>
        <taxon>Aerococcaceae</taxon>
        <taxon>Aerococcus</taxon>
    </lineage>
</organism>
<evidence type="ECO:0000256" key="2">
    <source>
        <dbReference type="ARBA" id="ARBA00022517"/>
    </source>
</evidence>
<comment type="domain">
    <text evidence="5">The PRC barrel domain binds ribosomal protein uS19.</text>
</comment>
<evidence type="ECO:0000256" key="4">
    <source>
        <dbReference type="ARBA" id="ARBA00023186"/>
    </source>
</evidence>
<evidence type="ECO:0000259" key="6">
    <source>
        <dbReference type="Pfam" id="PF01782"/>
    </source>
</evidence>
<dbReference type="PANTHER" id="PTHR33692:SF1">
    <property type="entry name" value="RIBOSOME MATURATION FACTOR RIMM"/>
    <property type="match status" value="1"/>
</dbReference>
<evidence type="ECO:0000313" key="9">
    <source>
        <dbReference type="EMBL" id="PKZ21713.1"/>
    </source>
</evidence>
<dbReference type="Gene3D" id="2.40.30.60">
    <property type="entry name" value="RimM"/>
    <property type="match status" value="1"/>
</dbReference>
<dbReference type="InterPro" id="IPR011961">
    <property type="entry name" value="RimM"/>
</dbReference>
<dbReference type="Pfam" id="PF01782">
    <property type="entry name" value="RimM"/>
    <property type="match status" value="1"/>
</dbReference>
<name>A0A0X8FA40_9LACT</name>
<dbReference type="RefSeq" id="WP_067972237.1">
    <property type="nucleotide sequence ID" value="NZ_CAJHKM010000006.1"/>
</dbReference>
<dbReference type="GeneID" id="92902791"/>
<dbReference type="InterPro" id="IPR036976">
    <property type="entry name" value="RimM_N_sf"/>
</dbReference>
<dbReference type="InterPro" id="IPR002676">
    <property type="entry name" value="RimM_N"/>
</dbReference>
<keyword evidence="3 5" id="KW-0698">rRNA processing</keyword>
<feature type="domain" description="PRC-barrel" evidence="7">
    <location>
        <begin position="98"/>
        <end position="172"/>
    </location>
</feature>
<comment type="function">
    <text evidence="5">An accessory protein needed during the final step in the assembly of 30S ribosomal subunit, possibly for assembly of the head region. Essential for efficient processing of 16S rRNA. May be needed both before and after RbfA during the maturation of 16S rRNA. It has affinity for free ribosomal 30S subunits but not for 70S ribosomes.</text>
</comment>
<dbReference type="OrthoDB" id="9810331at2"/>
<dbReference type="GO" id="GO:0005840">
    <property type="term" value="C:ribosome"/>
    <property type="evidence" value="ECO:0007669"/>
    <property type="project" value="InterPro"/>
</dbReference>
<gene>
    <name evidence="5" type="primary">rimM</name>
    <name evidence="8" type="ORF">AWM72_01735</name>
    <name evidence="9" type="ORF">CYJ28_07365</name>
</gene>
<dbReference type="PANTHER" id="PTHR33692">
    <property type="entry name" value="RIBOSOME MATURATION FACTOR RIMM"/>
    <property type="match status" value="1"/>
</dbReference>
<dbReference type="SUPFAM" id="SSF50346">
    <property type="entry name" value="PRC-barrel domain"/>
    <property type="match status" value="1"/>
</dbReference>
<evidence type="ECO:0000313" key="8">
    <source>
        <dbReference type="EMBL" id="AMB93558.1"/>
    </source>
</evidence>
<dbReference type="NCBIfam" id="TIGR02273">
    <property type="entry name" value="16S_RimM"/>
    <property type="match status" value="1"/>
</dbReference>
<keyword evidence="4 5" id="KW-0143">Chaperone</keyword>
<evidence type="ECO:0000256" key="1">
    <source>
        <dbReference type="ARBA" id="ARBA00022490"/>
    </source>
</evidence>
<dbReference type="GO" id="GO:0006364">
    <property type="term" value="P:rRNA processing"/>
    <property type="evidence" value="ECO:0007669"/>
    <property type="project" value="UniProtKB-UniRule"/>
</dbReference>
<protein>
    <recommendedName>
        <fullName evidence="5">Ribosome maturation factor RimM</fullName>
    </recommendedName>
</protein>
<dbReference type="Gene3D" id="2.30.30.240">
    <property type="entry name" value="PRC-barrel domain"/>
    <property type="match status" value="1"/>
</dbReference>
<evidence type="ECO:0000313" key="11">
    <source>
        <dbReference type="Proteomes" id="UP000234239"/>
    </source>
</evidence>
<dbReference type="InterPro" id="IPR011033">
    <property type="entry name" value="PRC_barrel-like_sf"/>
</dbReference>
<evidence type="ECO:0000259" key="7">
    <source>
        <dbReference type="Pfam" id="PF05239"/>
    </source>
</evidence>
<dbReference type="InterPro" id="IPR009000">
    <property type="entry name" value="Transl_B-barrel_sf"/>
</dbReference>
<dbReference type="GO" id="GO:0042274">
    <property type="term" value="P:ribosomal small subunit biogenesis"/>
    <property type="evidence" value="ECO:0007669"/>
    <property type="project" value="UniProtKB-UniRule"/>
</dbReference>
<sequence length="174" mass="19907">MTETYYQVGKLVNTHGIRGDVRVISSTDFPDQRYQVGSRLTLFDKGKAVTEVEVDKHYVHKNFHILHFKGYPSINDVEPFKGMVLMVASEDREDDLEEGAFYYEDIIGLEVRTTEGERLGRVREITALGPNDVWHVQRFAKGADILLPYIEDVVKEVNLDEGYVLIDPMEGLID</sequence>
<dbReference type="Proteomes" id="UP000234239">
    <property type="component" value="Unassembled WGS sequence"/>
</dbReference>
<comment type="subcellular location">
    <subcellularLocation>
        <location evidence="5">Cytoplasm</location>
    </subcellularLocation>
</comment>
<dbReference type="SUPFAM" id="SSF50447">
    <property type="entry name" value="Translation proteins"/>
    <property type="match status" value="1"/>
</dbReference>
<dbReference type="Proteomes" id="UP000069912">
    <property type="component" value="Chromosome"/>
</dbReference>
<dbReference type="AlphaFoldDB" id="A0A0X8FA40"/>
<reference evidence="8 10" key="1">
    <citation type="journal article" date="2016" name="Genome Announc.">
        <title>Complete Genome Sequences of Aerococcus christensenii CCUG 28831T, Aerococcus sanguinicola CCUG 43001T, Aerococcus urinae CCUG 36881T, Aerococcus urinaeequi CCUG 28094T, Aerococcus urinaehominis CCUG 42038 BT, and Aerococcus viridans CCUG 4311T.</title>
        <authorList>
            <person name="Carkaci D."/>
            <person name="Dargis R."/>
            <person name="Nielsen X.C."/>
            <person name="Skovgaard O."/>
            <person name="Fuursted K."/>
            <person name="Christensen J.J."/>
        </authorList>
    </citation>
    <scope>NUCLEOTIDE SEQUENCE [LARGE SCALE GENOMIC DNA]</scope>
    <source>
        <strain evidence="8 10">CCUG43001</strain>
    </source>
</reference>
<dbReference type="EMBL" id="PKGY01000003">
    <property type="protein sequence ID" value="PKZ21713.1"/>
    <property type="molecule type" value="Genomic_DNA"/>
</dbReference>
<dbReference type="GO" id="GO:0043022">
    <property type="term" value="F:ribosome binding"/>
    <property type="evidence" value="ECO:0007669"/>
    <property type="project" value="InterPro"/>
</dbReference>
<dbReference type="InterPro" id="IPR027275">
    <property type="entry name" value="PRC-brl_dom"/>
</dbReference>
<keyword evidence="1 5" id="KW-0963">Cytoplasm</keyword>
<dbReference type="HAMAP" id="MF_00014">
    <property type="entry name" value="Ribosome_mat_RimM"/>
    <property type="match status" value="1"/>
</dbReference>
<reference evidence="9 11" key="3">
    <citation type="submission" date="2017-12" db="EMBL/GenBank/DDBJ databases">
        <title>Phylogenetic diversity of female urinary microbiome.</title>
        <authorList>
            <person name="Thomas-White K."/>
            <person name="Wolfe A.J."/>
        </authorList>
    </citation>
    <scope>NUCLEOTIDE SEQUENCE [LARGE SCALE GENOMIC DNA]</scope>
    <source>
        <strain evidence="9 11">UMB0139</strain>
    </source>
</reference>
<evidence type="ECO:0000313" key="10">
    <source>
        <dbReference type="Proteomes" id="UP000069912"/>
    </source>
</evidence>
<comment type="subunit">
    <text evidence="5">Binds ribosomal protein uS19.</text>
</comment>
<comment type="similarity">
    <text evidence="5">Belongs to the RimM family.</text>
</comment>
<dbReference type="KEGG" id="asan:AWM72_01735"/>
<keyword evidence="10" id="KW-1185">Reference proteome</keyword>
<dbReference type="GO" id="GO:0005737">
    <property type="term" value="C:cytoplasm"/>
    <property type="evidence" value="ECO:0007669"/>
    <property type="project" value="UniProtKB-SubCell"/>
</dbReference>
<reference evidence="10" key="2">
    <citation type="submission" date="2016-01" db="EMBL/GenBank/DDBJ databases">
        <title>Six Aerococcus type strain genome sequencing and assembly using PacBio and Illumina Hiseq.</title>
        <authorList>
            <person name="Carkaci D."/>
            <person name="Dargis R."/>
            <person name="Nielsen X.C."/>
            <person name="Skovgaard O."/>
            <person name="Fuursted K."/>
            <person name="Christensen J.J."/>
        </authorList>
    </citation>
    <scope>NUCLEOTIDE SEQUENCE [LARGE SCALE GENOMIC DNA]</scope>
    <source>
        <strain evidence="10">CCUG43001</strain>
    </source>
</reference>
<accession>A0A0X8FA40</accession>
<proteinExistence type="inferred from homology"/>
<keyword evidence="2 5" id="KW-0690">Ribosome biogenesis</keyword>
<feature type="domain" description="RimM N-terminal" evidence="6">
    <location>
        <begin position="7"/>
        <end position="90"/>
    </location>
</feature>